<comment type="caution">
    <text evidence="2">The sequence shown here is derived from an EMBL/GenBank/DDBJ whole genome shotgun (WGS) entry which is preliminary data.</text>
</comment>
<evidence type="ECO:0000313" key="2">
    <source>
        <dbReference type="EMBL" id="OAP91392.1"/>
    </source>
</evidence>
<proteinExistence type="predicted"/>
<reference evidence="2 3" key="1">
    <citation type="submission" date="2016-04" db="EMBL/GenBank/DDBJ databases">
        <title>Acidithiobacillus ferrooxidans genome sequencing and assembly.</title>
        <authorList>
            <person name="Zhou Z."/>
        </authorList>
    </citation>
    <scope>NUCLEOTIDE SEQUENCE [LARGE SCALE GENOMIC DNA]</scope>
    <source>
        <strain evidence="2 3">BY0502</strain>
    </source>
</reference>
<protein>
    <submittedName>
        <fullName evidence="2">Uncharacterized protein</fullName>
    </submittedName>
</protein>
<dbReference type="AlphaFoldDB" id="A0A179BI60"/>
<feature type="region of interest" description="Disordered" evidence="1">
    <location>
        <begin position="1"/>
        <end position="41"/>
    </location>
</feature>
<feature type="compositionally biased region" description="Low complexity" evidence="1">
    <location>
        <begin position="1"/>
        <end position="14"/>
    </location>
</feature>
<name>A0A179BI60_ACIFR</name>
<organism evidence="2 3">
    <name type="scientific">Acidithiobacillus ferrooxidans</name>
    <name type="common">Thiobacillus ferrooxidans</name>
    <dbReference type="NCBI Taxonomy" id="920"/>
    <lineage>
        <taxon>Bacteria</taxon>
        <taxon>Pseudomonadati</taxon>
        <taxon>Pseudomonadota</taxon>
        <taxon>Acidithiobacillia</taxon>
        <taxon>Acidithiobacillales</taxon>
        <taxon>Acidithiobacillaceae</taxon>
        <taxon>Acidithiobacillus</taxon>
    </lineage>
</organism>
<accession>A0A179BI60</accession>
<dbReference type="EMBL" id="LVXZ01000086">
    <property type="protein sequence ID" value="OAP91392.1"/>
    <property type="molecule type" value="Genomic_DNA"/>
</dbReference>
<gene>
    <name evidence="2" type="ORF">A4H96_07350</name>
</gene>
<evidence type="ECO:0000256" key="1">
    <source>
        <dbReference type="SAM" id="MobiDB-lite"/>
    </source>
</evidence>
<sequence length="63" mass="6953">MPPTTRAPTPTTPAEQIEPKLPSRGGKTRDLTNEDFSQQSAIYLRPKAQFDTLVALPDSADRK</sequence>
<dbReference type="RefSeq" id="WP_064218988.1">
    <property type="nucleotide sequence ID" value="NZ_LVXZ01000086.1"/>
</dbReference>
<keyword evidence="3" id="KW-1185">Reference proteome</keyword>
<evidence type="ECO:0000313" key="3">
    <source>
        <dbReference type="Proteomes" id="UP000078302"/>
    </source>
</evidence>
<dbReference type="Proteomes" id="UP000078302">
    <property type="component" value="Unassembled WGS sequence"/>
</dbReference>